<comment type="caution">
    <text evidence="1">The sequence shown here is derived from an EMBL/GenBank/DDBJ whole genome shotgun (WGS) entry which is preliminary data.</text>
</comment>
<protein>
    <submittedName>
        <fullName evidence="1">Uncharacterized protein</fullName>
    </submittedName>
</protein>
<sequence>MKSSTAHTHILWEKGVEPKAKKVFGWLPDDFPIKHSFDKLADNLTVLVKNNIQKQYTQSIKEEDFEKLITVYATEDEANGRKSQREINFLYSKGVDVVEVKGDHHSMLTKDFMGYIFRNKLN</sequence>
<dbReference type="EMBL" id="SBKQ01000002">
    <property type="protein sequence ID" value="RXR34805.1"/>
    <property type="molecule type" value="Genomic_DNA"/>
</dbReference>
<dbReference type="Proteomes" id="UP000289734">
    <property type="component" value="Unassembled WGS sequence"/>
</dbReference>
<proteinExistence type="predicted"/>
<name>A0A4Q1KY48_9FLAO</name>
<gene>
    <name evidence="1" type="ORF">EQG68_02535</name>
</gene>
<reference evidence="2" key="1">
    <citation type="submission" date="2019-01" db="EMBL/GenBank/DDBJ databases">
        <title>Cytophagaceae bacterium strain CAR-16.</title>
        <authorList>
            <person name="Chen W.-M."/>
        </authorList>
    </citation>
    <scope>NUCLEOTIDE SEQUENCE [LARGE SCALE GENOMIC DNA]</scope>
    <source>
        <strain evidence="2">ICH-30</strain>
    </source>
</reference>
<dbReference type="AlphaFoldDB" id="A0A4Q1KY48"/>
<organism evidence="1 2">
    <name type="scientific">Flavobacterium piscinae</name>
    <dbReference type="NCBI Taxonomy" id="2506424"/>
    <lineage>
        <taxon>Bacteria</taxon>
        <taxon>Pseudomonadati</taxon>
        <taxon>Bacteroidota</taxon>
        <taxon>Flavobacteriia</taxon>
        <taxon>Flavobacteriales</taxon>
        <taxon>Flavobacteriaceae</taxon>
        <taxon>Flavobacterium</taxon>
    </lineage>
</organism>
<evidence type="ECO:0000313" key="2">
    <source>
        <dbReference type="Proteomes" id="UP000289734"/>
    </source>
</evidence>
<dbReference type="RefSeq" id="WP_129463212.1">
    <property type="nucleotide sequence ID" value="NZ_SBKQ01000002.1"/>
</dbReference>
<accession>A0A4Q1KY48</accession>
<keyword evidence="2" id="KW-1185">Reference proteome</keyword>
<evidence type="ECO:0000313" key="1">
    <source>
        <dbReference type="EMBL" id="RXR34805.1"/>
    </source>
</evidence>